<dbReference type="Proteomes" id="UP000625711">
    <property type="component" value="Unassembled WGS sequence"/>
</dbReference>
<feature type="region of interest" description="Disordered" evidence="1">
    <location>
        <begin position="1"/>
        <end position="48"/>
    </location>
</feature>
<sequence>MVVFRLSPRNHGEKTRGCHKTIENRTPDPNIKKNSHIHQKRGTRDPPEKLLRRQGCERLDHIEFPTYFSQVKNHKYKFTTRKMGSGGRTAWDGGGSVEMWERRAFQETGKNKRNPERDLDEKGWREGGEGIVRARTGVVSMVEKYRANFVFVITAEEGITISP</sequence>
<evidence type="ECO:0000256" key="1">
    <source>
        <dbReference type="SAM" id="MobiDB-lite"/>
    </source>
</evidence>
<feature type="compositionally biased region" description="Basic and acidic residues" evidence="1">
    <location>
        <begin position="10"/>
        <end position="26"/>
    </location>
</feature>
<organism evidence="2 3">
    <name type="scientific">Rhynchophorus ferrugineus</name>
    <name type="common">Red palm weevil</name>
    <name type="synonym">Curculio ferrugineus</name>
    <dbReference type="NCBI Taxonomy" id="354439"/>
    <lineage>
        <taxon>Eukaryota</taxon>
        <taxon>Metazoa</taxon>
        <taxon>Ecdysozoa</taxon>
        <taxon>Arthropoda</taxon>
        <taxon>Hexapoda</taxon>
        <taxon>Insecta</taxon>
        <taxon>Pterygota</taxon>
        <taxon>Neoptera</taxon>
        <taxon>Endopterygota</taxon>
        <taxon>Coleoptera</taxon>
        <taxon>Polyphaga</taxon>
        <taxon>Cucujiformia</taxon>
        <taxon>Curculionidae</taxon>
        <taxon>Dryophthorinae</taxon>
        <taxon>Rhynchophorus</taxon>
    </lineage>
</organism>
<evidence type="ECO:0000313" key="2">
    <source>
        <dbReference type="EMBL" id="KAF7286106.1"/>
    </source>
</evidence>
<proteinExistence type="predicted"/>
<dbReference type="AlphaFoldDB" id="A0A834MK40"/>
<keyword evidence="3" id="KW-1185">Reference proteome</keyword>
<evidence type="ECO:0000313" key="3">
    <source>
        <dbReference type="Proteomes" id="UP000625711"/>
    </source>
</evidence>
<name>A0A834MK40_RHYFE</name>
<reference evidence="2" key="1">
    <citation type="submission" date="2020-08" db="EMBL/GenBank/DDBJ databases">
        <title>Genome sequencing and assembly of the red palm weevil Rhynchophorus ferrugineus.</title>
        <authorList>
            <person name="Dias G.B."/>
            <person name="Bergman C.M."/>
            <person name="Manee M."/>
        </authorList>
    </citation>
    <scope>NUCLEOTIDE SEQUENCE</scope>
    <source>
        <strain evidence="2">AA-2017</strain>
        <tissue evidence="2">Whole larva</tissue>
    </source>
</reference>
<comment type="caution">
    <text evidence="2">The sequence shown here is derived from an EMBL/GenBank/DDBJ whole genome shotgun (WGS) entry which is preliminary data.</text>
</comment>
<accession>A0A834MK40</accession>
<gene>
    <name evidence="2" type="ORF">GWI33_007754</name>
</gene>
<protein>
    <submittedName>
        <fullName evidence="2">Uncharacterized protein</fullName>
    </submittedName>
</protein>
<dbReference type="EMBL" id="JAACXV010000037">
    <property type="protein sequence ID" value="KAF7286106.1"/>
    <property type="molecule type" value="Genomic_DNA"/>
</dbReference>